<evidence type="ECO:0000313" key="7">
    <source>
        <dbReference type="EMBL" id="HIU63421.1"/>
    </source>
</evidence>
<evidence type="ECO:0000256" key="2">
    <source>
        <dbReference type="ARBA" id="ARBA00010333"/>
    </source>
</evidence>
<dbReference type="CDD" id="cd13624">
    <property type="entry name" value="PBP2_Arg_Lys_His"/>
    <property type="match status" value="1"/>
</dbReference>
<feature type="domain" description="Solute-binding protein family 3/N-terminal" evidence="5">
    <location>
        <begin position="32"/>
        <end position="254"/>
    </location>
</feature>
<comment type="subcellular location">
    <subcellularLocation>
        <location evidence="1">Cell envelope</location>
    </subcellularLocation>
</comment>
<feature type="domain" description="Ionotropic glutamate receptor C-terminal" evidence="6">
    <location>
        <begin position="32"/>
        <end position="253"/>
    </location>
</feature>
<dbReference type="InterPro" id="IPR001638">
    <property type="entry name" value="Solute-binding_3/MltF_N"/>
</dbReference>
<name>A0A9D1MNK9_9FIRM</name>
<reference evidence="7" key="1">
    <citation type="submission" date="2020-10" db="EMBL/GenBank/DDBJ databases">
        <authorList>
            <person name="Gilroy R."/>
        </authorList>
    </citation>
    <scope>NUCLEOTIDE SEQUENCE</scope>
    <source>
        <strain evidence="7">CHK160-1198</strain>
    </source>
</reference>
<keyword evidence="3" id="KW-0732">Signal</keyword>
<dbReference type="GO" id="GO:0016020">
    <property type="term" value="C:membrane"/>
    <property type="evidence" value="ECO:0007669"/>
    <property type="project" value="InterPro"/>
</dbReference>
<dbReference type="GO" id="GO:0030313">
    <property type="term" value="C:cell envelope"/>
    <property type="evidence" value="ECO:0007669"/>
    <property type="project" value="UniProtKB-SubCell"/>
</dbReference>
<dbReference type="InterPro" id="IPR001320">
    <property type="entry name" value="Iontro_rcpt_C"/>
</dbReference>
<dbReference type="GO" id="GO:0015276">
    <property type="term" value="F:ligand-gated monoatomic ion channel activity"/>
    <property type="evidence" value="ECO:0007669"/>
    <property type="project" value="InterPro"/>
</dbReference>
<dbReference type="PANTHER" id="PTHR35936">
    <property type="entry name" value="MEMBRANE-BOUND LYTIC MUREIN TRANSGLYCOSYLASE F"/>
    <property type="match status" value="1"/>
</dbReference>
<proteinExistence type="inferred from homology"/>
<comment type="similarity">
    <text evidence="2 4">Belongs to the bacterial solute-binding protein 3 family.</text>
</comment>
<evidence type="ECO:0000256" key="4">
    <source>
        <dbReference type="RuleBase" id="RU003744"/>
    </source>
</evidence>
<dbReference type="PROSITE" id="PS51257">
    <property type="entry name" value="PROKAR_LIPOPROTEIN"/>
    <property type="match status" value="1"/>
</dbReference>
<accession>A0A9D1MNK9</accession>
<dbReference type="Pfam" id="PF00497">
    <property type="entry name" value="SBP_bac_3"/>
    <property type="match status" value="1"/>
</dbReference>
<evidence type="ECO:0000259" key="5">
    <source>
        <dbReference type="SMART" id="SM00062"/>
    </source>
</evidence>
<evidence type="ECO:0000313" key="8">
    <source>
        <dbReference type="Proteomes" id="UP000824099"/>
    </source>
</evidence>
<dbReference type="SMART" id="SM00079">
    <property type="entry name" value="PBPe"/>
    <property type="match status" value="1"/>
</dbReference>
<dbReference type="SUPFAM" id="SSF53850">
    <property type="entry name" value="Periplasmic binding protein-like II"/>
    <property type="match status" value="1"/>
</dbReference>
<dbReference type="EMBL" id="DVNI01000002">
    <property type="protein sequence ID" value="HIU63421.1"/>
    <property type="molecule type" value="Genomic_DNA"/>
</dbReference>
<gene>
    <name evidence="7" type="ORF">IAB06_00055</name>
</gene>
<dbReference type="AlphaFoldDB" id="A0A9D1MNK9"/>
<dbReference type="Proteomes" id="UP000824099">
    <property type="component" value="Unassembled WGS sequence"/>
</dbReference>
<dbReference type="PROSITE" id="PS01039">
    <property type="entry name" value="SBP_BACTERIAL_3"/>
    <property type="match status" value="1"/>
</dbReference>
<protein>
    <submittedName>
        <fullName evidence="7">Basic amino acid ABC transporter substrate-binding protein</fullName>
    </submittedName>
</protein>
<evidence type="ECO:0000259" key="6">
    <source>
        <dbReference type="SMART" id="SM00079"/>
    </source>
</evidence>
<dbReference type="SMART" id="SM00062">
    <property type="entry name" value="PBPb"/>
    <property type="match status" value="1"/>
</dbReference>
<organism evidence="7 8">
    <name type="scientific">Candidatus Avacidaminococcus intestinavium</name>
    <dbReference type="NCBI Taxonomy" id="2840684"/>
    <lineage>
        <taxon>Bacteria</taxon>
        <taxon>Bacillati</taxon>
        <taxon>Bacillota</taxon>
        <taxon>Negativicutes</taxon>
        <taxon>Acidaminococcales</taxon>
        <taxon>Acidaminococcaceae</taxon>
        <taxon>Acidaminococcaceae incertae sedis</taxon>
        <taxon>Candidatus Avacidaminococcus</taxon>
    </lineage>
</organism>
<comment type="caution">
    <text evidence="7">The sequence shown here is derived from an EMBL/GenBank/DDBJ whole genome shotgun (WGS) entry which is preliminary data.</text>
</comment>
<evidence type="ECO:0000256" key="3">
    <source>
        <dbReference type="ARBA" id="ARBA00022729"/>
    </source>
</evidence>
<reference evidence="7" key="2">
    <citation type="journal article" date="2021" name="PeerJ">
        <title>Extensive microbial diversity within the chicken gut microbiome revealed by metagenomics and culture.</title>
        <authorList>
            <person name="Gilroy R."/>
            <person name="Ravi A."/>
            <person name="Getino M."/>
            <person name="Pursley I."/>
            <person name="Horton D.L."/>
            <person name="Alikhan N.F."/>
            <person name="Baker D."/>
            <person name="Gharbi K."/>
            <person name="Hall N."/>
            <person name="Watson M."/>
            <person name="Adriaenssens E.M."/>
            <person name="Foster-Nyarko E."/>
            <person name="Jarju S."/>
            <person name="Secka A."/>
            <person name="Antonio M."/>
            <person name="Oren A."/>
            <person name="Chaudhuri R.R."/>
            <person name="La Ragione R."/>
            <person name="Hildebrand F."/>
            <person name="Pallen M.J."/>
        </authorList>
    </citation>
    <scope>NUCLEOTIDE SEQUENCE</scope>
    <source>
        <strain evidence="7">CHK160-1198</strain>
    </source>
</reference>
<dbReference type="InterPro" id="IPR018313">
    <property type="entry name" value="SBP_3_CS"/>
</dbReference>
<evidence type="ECO:0000256" key="1">
    <source>
        <dbReference type="ARBA" id="ARBA00004196"/>
    </source>
</evidence>
<dbReference type="Gene3D" id="3.40.190.10">
    <property type="entry name" value="Periplasmic binding protein-like II"/>
    <property type="match status" value="2"/>
</dbReference>
<dbReference type="PANTHER" id="PTHR35936:SF17">
    <property type="entry name" value="ARGININE-BINDING EXTRACELLULAR PROTEIN ARTP"/>
    <property type="match status" value="1"/>
</dbReference>
<sequence length="254" mass="27553">MKKILKVVVGLITLTVALALVGCGGEKQSKNELLVGTEPAFAPFEFQAENSQEFTGFDIDLIKALGKEMGYEKTTIQSMGFDALIPALEAKNIDVAIAGITITEERAQKIIFSQPYYRSGLAVVVNQENDSIRGVEDLKGKKIAVQIGTTGAMMAETIEGAEIKTFNSNGEACLELKNKAVDAVIGDLPVESYFLQQQGNNYAKIVGETLSSENYGIAIAKNNPDLAKKLNQALETLKENGEYNKIYAKWFGSI</sequence>